<keyword evidence="8" id="KW-0863">Zinc-finger</keyword>
<evidence type="ECO:0000313" key="15">
    <source>
        <dbReference type="EMBL" id="CAI9773606.1"/>
    </source>
</evidence>
<evidence type="ECO:0000256" key="7">
    <source>
        <dbReference type="ARBA" id="ARBA00022723"/>
    </source>
</evidence>
<gene>
    <name evidence="15" type="ORF">FPE_LOCUS21036</name>
</gene>
<keyword evidence="12" id="KW-1133">Transmembrane helix</keyword>
<keyword evidence="9" id="KW-0833">Ubl conjugation pathway</keyword>
<evidence type="ECO:0000256" key="5">
    <source>
        <dbReference type="ARBA" id="ARBA00022679"/>
    </source>
</evidence>
<evidence type="ECO:0000256" key="9">
    <source>
        <dbReference type="ARBA" id="ARBA00022786"/>
    </source>
</evidence>
<name>A0AAD2E3M6_9LAMI</name>
<keyword evidence="6" id="KW-0812">Transmembrane</keyword>
<evidence type="ECO:0000256" key="13">
    <source>
        <dbReference type="ARBA" id="ARBA00023136"/>
    </source>
</evidence>
<evidence type="ECO:0000256" key="10">
    <source>
        <dbReference type="ARBA" id="ARBA00022833"/>
    </source>
</evidence>
<dbReference type="PANTHER" id="PTHR48178">
    <property type="entry name" value="PEROXISOME BIOGENESIS FACTOR 2"/>
    <property type="match status" value="1"/>
</dbReference>
<comment type="pathway">
    <text evidence="2">Protein modification; protein ubiquitination.</text>
</comment>
<keyword evidence="11" id="KW-0653">Protein transport</keyword>
<keyword evidence="4" id="KW-0813">Transport</keyword>
<reference evidence="15" key="1">
    <citation type="submission" date="2023-05" db="EMBL/GenBank/DDBJ databases">
        <authorList>
            <person name="Huff M."/>
        </authorList>
    </citation>
    <scope>NUCLEOTIDE SEQUENCE</scope>
</reference>
<dbReference type="AlphaFoldDB" id="A0AAD2E3M6"/>
<keyword evidence="16" id="KW-1185">Reference proteome</keyword>
<proteinExistence type="inferred from homology"/>
<keyword evidence="14" id="KW-0576">Peroxisome</keyword>
<evidence type="ECO:0000256" key="11">
    <source>
        <dbReference type="ARBA" id="ARBA00022927"/>
    </source>
</evidence>
<dbReference type="GO" id="GO:0016558">
    <property type="term" value="P:protein import into peroxisome matrix"/>
    <property type="evidence" value="ECO:0007669"/>
    <property type="project" value="InterPro"/>
</dbReference>
<dbReference type="EMBL" id="OU503048">
    <property type="protein sequence ID" value="CAI9773606.1"/>
    <property type="molecule type" value="Genomic_DNA"/>
</dbReference>
<dbReference type="Proteomes" id="UP000834106">
    <property type="component" value="Chromosome 13"/>
</dbReference>
<evidence type="ECO:0000256" key="4">
    <source>
        <dbReference type="ARBA" id="ARBA00022448"/>
    </source>
</evidence>
<keyword evidence="13" id="KW-0472">Membrane</keyword>
<keyword evidence="5" id="KW-0808">Transferase</keyword>
<sequence>MLGLINIESYSLSGSLSVALTSRQSQLRYPELIKLMLRPARLDIEMSAMLKEQLVKVFSSMKSCRQLDEGMLFNMNRNLMLFSSFSSGDFPSGLISLLLLVQGLRDQDLLLHRRSGYCVASVDEINGTSSIVSNTTYRRILQSCSFSNLLVFLLTGRYRSLVYGSPNMSRAVSFEYMNCQLVWNEYSEMLLLFLPRLTSSSVKCFLHPFSKDKSSNSVGNEALCPCSICQATPTTPFLALPCQHRCNEPMQRHKGSFHDVTQKE</sequence>
<evidence type="ECO:0000256" key="8">
    <source>
        <dbReference type="ARBA" id="ARBA00022771"/>
    </source>
</evidence>
<dbReference type="PANTHER" id="PTHR48178:SF1">
    <property type="entry name" value="PEROXISOME BIOGENESIS FACTOR 2"/>
    <property type="match status" value="1"/>
</dbReference>
<keyword evidence="7" id="KW-0479">Metal-binding</keyword>
<protein>
    <submittedName>
        <fullName evidence="15">Uncharacterized protein</fullName>
    </submittedName>
</protein>
<dbReference type="GO" id="GO:0008270">
    <property type="term" value="F:zinc ion binding"/>
    <property type="evidence" value="ECO:0007669"/>
    <property type="project" value="UniProtKB-KW"/>
</dbReference>
<comment type="similarity">
    <text evidence="3">Belongs to the pex2/pex10/pex12 family.</text>
</comment>
<evidence type="ECO:0000256" key="2">
    <source>
        <dbReference type="ARBA" id="ARBA00004906"/>
    </source>
</evidence>
<dbReference type="GO" id="GO:0016740">
    <property type="term" value="F:transferase activity"/>
    <property type="evidence" value="ECO:0007669"/>
    <property type="project" value="UniProtKB-KW"/>
</dbReference>
<evidence type="ECO:0000256" key="3">
    <source>
        <dbReference type="ARBA" id="ARBA00008704"/>
    </source>
</evidence>
<accession>A0AAD2E3M6</accession>
<evidence type="ECO:0000256" key="14">
    <source>
        <dbReference type="ARBA" id="ARBA00023140"/>
    </source>
</evidence>
<evidence type="ECO:0000256" key="6">
    <source>
        <dbReference type="ARBA" id="ARBA00022692"/>
    </source>
</evidence>
<evidence type="ECO:0000256" key="1">
    <source>
        <dbReference type="ARBA" id="ARBA00004585"/>
    </source>
</evidence>
<dbReference type="GO" id="GO:0005778">
    <property type="term" value="C:peroxisomal membrane"/>
    <property type="evidence" value="ECO:0007669"/>
    <property type="project" value="UniProtKB-SubCell"/>
</dbReference>
<comment type="subcellular location">
    <subcellularLocation>
        <location evidence="1">Peroxisome membrane</location>
        <topology evidence="1">Multi-pass membrane protein</topology>
    </subcellularLocation>
</comment>
<organism evidence="15 16">
    <name type="scientific">Fraxinus pennsylvanica</name>
    <dbReference type="NCBI Taxonomy" id="56036"/>
    <lineage>
        <taxon>Eukaryota</taxon>
        <taxon>Viridiplantae</taxon>
        <taxon>Streptophyta</taxon>
        <taxon>Embryophyta</taxon>
        <taxon>Tracheophyta</taxon>
        <taxon>Spermatophyta</taxon>
        <taxon>Magnoliopsida</taxon>
        <taxon>eudicotyledons</taxon>
        <taxon>Gunneridae</taxon>
        <taxon>Pentapetalae</taxon>
        <taxon>asterids</taxon>
        <taxon>lamiids</taxon>
        <taxon>Lamiales</taxon>
        <taxon>Oleaceae</taxon>
        <taxon>Oleeae</taxon>
        <taxon>Fraxinus</taxon>
    </lineage>
</organism>
<dbReference type="InterPro" id="IPR025654">
    <property type="entry name" value="PEX2/10"/>
</dbReference>
<keyword evidence="10" id="KW-0862">Zinc</keyword>
<evidence type="ECO:0000313" key="16">
    <source>
        <dbReference type="Proteomes" id="UP000834106"/>
    </source>
</evidence>
<evidence type="ECO:0000256" key="12">
    <source>
        <dbReference type="ARBA" id="ARBA00022989"/>
    </source>
</evidence>